<dbReference type="EMBL" id="FNBG01000016">
    <property type="protein sequence ID" value="SDF74808.1"/>
    <property type="molecule type" value="Genomic_DNA"/>
</dbReference>
<dbReference type="PROSITE" id="PS01124">
    <property type="entry name" value="HTH_ARAC_FAMILY_2"/>
    <property type="match status" value="1"/>
</dbReference>
<keyword evidence="6" id="KW-1185">Reference proteome</keyword>
<dbReference type="PANTHER" id="PTHR43280">
    <property type="entry name" value="ARAC-FAMILY TRANSCRIPTIONAL REGULATOR"/>
    <property type="match status" value="1"/>
</dbReference>
<evidence type="ECO:0000313" key="6">
    <source>
        <dbReference type="Proteomes" id="UP000198972"/>
    </source>
</evidence>
<dbReference type="PANTHER" id="PTHR43280:SF28">
    <property type="entry name" value="HTH-TYPE TRANSCRIPTIONAL ACTIVATOR RHAS"/>
    <property type="match status" value="1"/>
</dbReference>
<proteinExistence type="predicted"/>
<gene>
    <name evidence="5" type="ORF">SAMN04488542_11641</name>
</gene>
<dbReference type="InterPro" id="IPR018060">
    <property type="entry name" value="HTH_AraC"/>
</dbReference>
<dbReference type="GO" id="GO:0043565">
    <property type="term" value="F:sequence-specific DNA binding"/>
    <property type="evidence" value="ECO:0007669"/>
    <property type="project" value="InterPro"/>
</dbReference>
<sequence length="304" mass="34839">MELVTIGRLHYPGLIHVMRCDLETIQEGNIGAGTRYRLLLIEEGTGIIELDSQSYRLIAPAVYCLNEAAKLDISSCTGLQSKAIYFNPDIINNRFTFQNLADPEALLGSDSQDVWCLNPFLERSPYYYGCIPLDTATARHISNLLEQIDEILFTQHDTYWPCRSRSYLMELLFLISRNYKLTLSPSEIPLIKLDDELKAVVTYLHVHYREKIKLEHLTKLFHTNKTTLNAKFRAGTGQSVMTYLGNIRMQTAASLLGNTLLPNDEILHMIGYSDDAHFIRSFRNYAGCTPTEYRKLHCWLTSHH</sequence>
<dbReference type="Proteomes" id="UP000198972">
    <property type="component" value="Unassembled WGS sequence"/>
</dbReference>
<feature type="domain" description="HTH araC/xylS-type" evidence="4">
    <location>
        <begin position="198"/>
        <end position="296"/>
    </location>
</feature>
<accession>A0A1G7NL82</accession>
<dbReference type="STRING" id="670482.SAMN04488542_11641"/>
<dbReference type="SMART" id="SM00342">
    <property type="entry name" value="HTH_ARAC"/>
    <property type="match status" value="1"/>
</dbReference>
<evidence type="ECO:0000256" key="1">
    <source>
        <dbReference type="ARBA" id="ARBA00023015"/>
    </source>
</evidence>
<evidence type="ECO:0000256" key="3">
    <source>
        <dbReference type="ARBA" id="ARBA00023163"/>
    </source>
</evidence>
<dbReference type="InterPro" id="IPR009057">
    <property type="entry name" value="Homeodomain-like_sf"/>
</dbReference>
<dbReference type="GO" id="GO:0003700">
    <property type="term" value="F:DNA-binding transcription factor activity"/>
    <property type="evidence" value="ECO:0007669"/>
    <property type="project" value="InterPro"/>
</dbReference>
<keyword evidence="2" id="KW-0238">DNA-binding</keyword>
<evidence type="ECO:0000313" key="5">
    <source>
        <dbReference type="EMBL" id="SDF74808.1"/>
    </source>
</evidence>
<dbReference type="SUPFAM" id="SSF46689">
    <property type="entry name" value="Homeodomain-like"/>
    <property type="match status" value="1"/>
</dbReference>
<dbReference type="AlphaFoldDB" id="A0A1G7NL82"/>
<keyword evidence="1" id="KW-0805">Transcription regulation</keyword>
<dbReference type="Pfam" id="PF12833">
    <property type="entry name" value="HTH_18"/>
    <property type="match status" value="1"/>
</dbReference>
<protein>
    <submittedName>
        <fullName evidence="5">AraC family transcriptional regulator, L-rhamnose operon regulatory protein RhaS</fullName>
    </submittedName>
</protein>
<organism evidence="5 6">
    <name type="scientific">Fontibacillus panacisegetis</name>
    <dbReference type="NCBI Taxonomy" id="670482"/>
    <lineage>
        <taxon>Bacteria</taxon>
        <taxon>Bacillati</taxon>
        <taxon>Bacillota</taxon>
        <taxon>Bacilli</taxon>
        <taxon>Bacillales</taxon>
        <taxon>Paenibacillaceae</taxon>
        <taxon>Fontibacillus</taxon>
    </lineage>
</organism>
<name>A0A1G7NL82_9BACL</name>
<evidence type="ECO:0000256" key="2">
    <source>
        <dbReference type="ARBA" id="ARBA00023125"/>
    </source>
</evidence>
<dbReference type="RefSeq" id="WP_091231616.1">
    <property type="nucleotide sequence ID" value="NZ_FNBG01000016.1"/>
</dbReference>
<dbReference type="OrthoDB" id="9778008at2"/>
<reference evidence="5 6" key="1">
    <citation type="submission" date="2016-10" db="EMBL/GenBank/DDBJ databases">
        <authorList>
            <person name="de Groot N.N."/>
        </authorList>
    </citation>
    <scope>NUCLEOTIDE SEQUENCE [LARGE SCALE GENOMIC DNA]</scope>
    <source>
        <strain evidence="5 6">DSM 28129</strain>
    </source>
</reference>
<dbReference type="Gene3D" id="1.10.10.60">
    <property type="entry name" value="Homeodomain-like"/>
    <property type="match status" value="1"/>
</dbReference>
<keyword evidence="3" id="KW-0804">Transcription</keyword>
<evidence type="ECO:0000259" key="4">
    <source>
        <dbReference type="PROSITE" id="PS01124"/>
    </source>
</evidence>